<dbReference type="GO" id="GO:0005737">
    <property type="term" value="C:cytoplasm"/>
    <property type="evidence" value="ECO:0007669"/>
    <property type="project" value="TreeGrafter"/>
</dbReference>
<evidence type="ECO:0000259" key="4">
    <source>
        <dbReference type="PROSITE" id="PS51741"/>
    </source>
</evidence>
<dbReference type="InterPro" id="IPR000198">
    <property type="entry name" value="RhoGAP_dom"/>
</dbReference>
<dbReference type="InterPro" id="IPR036390">
    <property type="entry name" value="WH_DNA-bd_sf"/>
</dbReference>
<dbReference type="InterPro" id="IPR031160">
    <property type="entry name" value="F_BAR_dom"/>
</dbReference>
<dbReference type="InterPro" id="IPR008936">
    <property type="entry name" value="Rho_GTPase_activation_prot"/>
</dbReference>
<dbReference type="Pfam" id="PF00620">
    <property type="entry name" value="RhoGAP"/>
    <property type="match status" value="1"/>
</dbReference>
<evidence type="ECO:0000313" key="6">
    <source>
        <dbReference type="Proteomes" id="UP000191024"/>
    </source>
</evidence>
<feature type="domain" description="DEP" evidence="2">
    <location>
        <begin position="228"/>
        <end position="295"/>
    </location>
</feature>
<dbReference type="Pfam" id="PF00611">
    <property type="entry name" value="FCH"/>
    <property type="match status" value="1"/>
</dbReference>
<dbReference type="EMBL" id="LT598469">
    <property type="protein sequence ID" value="SCV02286.1"/>
    <property type="molecule type" value="Genomic_DNA"/>
</dbReference>
<dbReference type="InterPro" id="IPR001060">
    <property type="entry name" value="FCH_dom"/>
</dbReference>
<dbReference type="InterPro" id="IPR036388">
    <property type="entry name" value="WH-like_DNA-bd_sf"/>
</dbReference>
<dbReference type="Gene3D" id="1.10.10.10">
    <property type="entry name" value="Winged helix-like DNA-binding domain superfamily/Winged helix DNA-binding domain"/>
    <property type="match status" value="1"/>
</dbReference>
<dbReference type="Gene3D" id="1.20.1270.60">
    <property type="entry name" value="Arfaptin homology (AH) domain/BAR domain"/>
    <property type="match status" value="2"/>
</dbReference>
<evidence type="ECO:0000259" key="3">
    <source>
        <dbReference type="PROSITE" id="PS50238"/>
    </source>
</evidence>
<dbReference type="GO" id="GO:0007264">
    <property type="term" value="P:small GTPase-mediated signal transduction"/>
    <property type="evidence" value="ECO:0007669"/>
    <property type="project" value="TreeGrafter"/>
</dbReference>
<evidence type="ECO:0000256" key="1">
    <source>
        <dbReference type="PROSITE-ProRule" id="PRU01077"/>
    </source>
</evidence>
<dbReference type="SUPFAM" id="SSF46785">
    <property type="entry name" value="Winged helix' DNA-binding domain"/>
    <property type="match status" value="1"/>
</dbReference>
<dbReference type="CDD" id="cd04399">
    <property type="entry name" value="RhoGAP_fRGD2"/>
    <property type="match status" value="1"/>
</dbReference>
<dbReference type="Proteomes" id="UP000191024">
    <property type="component" value="Chromosome G"/>
</dbReference>
<dbReference type="PANTHER" id="PTHR23065">
    <property type="entry name" value="PROLINE-SERINE-THREONINE PHOSPHATASE INTERACTING PROTEIN 1"/>
    <property type="match status" value="1"/>
</dbReference>
<dbReference type="SUPFAM" id="SSF48350">
    <property type="entry name" value="GTPase activation domain, GAP"/>
    <property type="match status" value="1"/>
</dbReference>
<evidence type="ECO:0000259" key="2">
    <source>
        <dbReference type="PROSITE" id="PS50186"/>
    </source>
</evidence>
<dbReference type="GO" id="GO:0007010">
    <property type="term" value="P:cytoskeleton organization"/>
    <property type="evidence" value="ECO:0007669"/>
    <property type="project" value="TreeGrafter"/>
</dbReference>
<organism evidence="5 6">
    <name type="scientific">Lachancea mirantina</name>
    <dbReference type="NCBI Taxonomy" id="1230905"/>
    <lineage>
        <taxon>Eukaryota</taxon>
        <taxon>Fungi</taxon>
        <taxon>Dikarya</taxon>
        <taxon>Ascomycota</taxon>
        <taxon>Saccharomycotina</taxon>
        <taxon>Saccharomycetes</taxon>
        <taxon>Saccharomycetales</taxon>
        <taxon>Saccharomycetaceae</taxon>
        <taxon>Lachancea</taxon>
    </lineage>
</organism>
<dbReference type="SMART" id="SM00049">
    <property type="entry name" value="DEP"/>
    <property type="match status" value="1"/>
</dbReference>
<dbReference type="InterPro" id="IPR000591">
    <property type="entry name" value="DEP_dom"/>
</dbReference>
<feature type="domain" description="F-BAR" evidence="4">
    <location>
        <begin position="2"/>
        <end position="440"/>
    </location>
</feature>
<dbReference type="PROSITE" id="PS50186">
    <property type="entry name" value="DEP"/>
    <property type="match status" value="1"/>
</dbReference>
<dbReference type="SUPFAM" id="SSF103657">
    <property type="entry name" value="BAR/IMD domain-like"/>
    <property type="match status" value="1"/>
</dbReference>
<protein>
    <submittedName>
        <fullName evidence="5">LAMI_0G17568g1_1</fullName>
    </submittedName>
</protein>
<keyword evidence="1" id="KW-0175">Coiled coil</keyword>
<dbReference type="SMART" id="SM00324">
    <property type="entry name" value="RhoGAP"/>
    <property type="match status" value="1"/>
</dbReference>
<dbReference type="PROSITE" id="PS51741">
    <property type="entry name" value="F_BAR"/>
    <property type="match status" value="1"/>
</dbReference>
<keyword evidence="6" id="KW-1185">Reference proteome</keyword>
<proteinExistence type="predicted"/>
<name>A0A1G4KCX6_9SACH</name>
<feature type="domain" description="Rho-GAP" evidence="3">
    <location>
        <begin position="474"/>
        <end position="691"/>
    </location>
</feature>
<gene>
    <name evidence="5" type="ORF">LAMI_0G17568G</name>
</gene>
<dbReference type="GO" id="GO:0000935">
    <property type="term" value="C:division septum"/>
    <property type="evidence" value="ECO:0007669"/>
    <property type="project" value="TreeGrafter"/>
</dbReference>
<dbReference type="OrthoDB" id="2155291at2759"/>
<dbReference type="PROSITE" id="PS50238">
    <property type="entry name" value="RHOGAP"/>
    <property type="match status" value="1"/>
</dbReference>
<dbReference type="GO" id="GO:0005096">
    <property type="term" value="F:GTPase activator activity"/>
    <property type="evidence" value="ECO:0007669"/>
    <property type="project" value="TreeGrafter"/>
</dbReference>
<reference evidence="5 6" key="1">
    <citation type="submission" date="2016-03" db="EMBL/GenBank/DDBJ databases">
        <authorList>
            <person name="Devillers H."/>
        </authorList>
    </citation>
    <scope>NUCLEOTIDE SEQUENCE [LARGE SCALE GENOMIC DNA]</scope>
    <source>
        <strain evidence="5">CBS 11717</strain>
    </source>
</reference>
<dbReference type="SMART" id="SM00055">
    <property type="entry name" value="FCH"/>
    <property type="match status" value="1"/>
</dbReference>
<dbReference type="InterPro" id="IPR027267">
    <property type="entry name" value="AH/BAR_dom_sf"/>
</dbReference>
<dbReference type="Pfam" id="PF00610">
    <property type="entry name" value="DEP"/>
    <property type="match status" value="1"/>
</dbReference>
<dbReference type="Gene3D" id="1.10.555.10">
    <property type="entry name" value="Rho GTPase activation protein"/>
    <property type="match status" value="1"/>
</dbReference>
<dbReference type="AlphaFoldDB" id="A0A1G4KCX6"/>
<dbReference type="STRING" id="1230905.A0A1G4KCX6"/>
<sequence>MASIVDSFWTEDYSTGVNALFEALTRGCDQNELYIQLFASRMEFEANQGKQLCQMDKNIEGLEANTMTGFTLDHALHTLVLNMQEEGNNHLMIASDIESTVLRPFSKWCEEHKQRVEYSRRTLKTNVANFQKSRKLVERHGQVYFGKCRQYEDFRRSKFNEEELNEIMKSLKVQQEREILAAREREFTSFGKVGNIDLDFKSMREIVHALLSQLPKTEYKVPLINFKIPNTNSGSEIVKFLMEHVSVKDADQAEVFGQDLLDKGFLKYCNGVGTTFVNSRKFQYSWRDYAYRFARISPDETETQGLDVQLASEGKSNSSPDLMPAILTSSSTPDAETTTTSEKTVFSDAERTLFKLKREVEDSDKKYQQQCIKVDALRCSLEELIIDHYAFMEKCEVDRLKALKKVVLDFSTIMGGTLSSFETLLDQTKKIELGISPAEDLANMIKGRRTGYFRPMAISYNNYYNPGGFQNFGIELDTRCRLDKRVVPLLVSAILSYMDLLYPELPNDSVRTRIWTAPVKLSLTHEIRSQLNQTQFETEAEIFEVIEASKVESATLASAMKIYLMELPVALITDDICEILKTIYSEFPISSKVTDQSEANDQKRVAGLSNALHSLSTPHLATLDAITSHFSRLIKIIKMGEKEIDKDLAGEFTNAISQQFSNCILHNNFPEGNDLGFKIFHDLLTYRKPIFRNLKRQNSRGKDLNQN</sequence>
<dbReference type="GO" id="GO:0005886">
    <property type="term" value="C:plasma membrane"/>
    <property type="evidence" value="ECO:0007669"/>
    <property type="project" value="TreeGrafter"/>
</dbReference>
<evidence type="ECO:0000313" key="5">
    <source>
        <dbReference type="EMBL" id="SCV02286.1"/>
    </source>
</evidence>
<accession>A0A1G4KCX6</accession>
<dbReference type="PANTHER" id="PTHR23065:SF17">
    <property type="entry name" value="RHO-GTPASE-ACTIVATING PROTEIN RGD2"/>
    <property type="match status" value="1"/>
</dbReference>